<dbReference type="Proteomes" id="UP001146120">
    <property type="component" value="Unassembled WGS sequence"/>
</dbReference>
<proteinExistence type="predicted"/>
<keyword evidence="4" id="KW-1185">Reference proteome</keyword>
<feature type="domain" description="Retroviral polymerase SH3-like" evidence="1">
    <location>
        <begin position="47"/>
        <end position="99"/>
    </location>
</feature>
<reference evidence="3" key="1">
    <citation type="submission" date="2022-11" db="EMBL/GenBank/DDBJ databases">
        <authorList>
            <person name="Morgan W.R."/>
            <person name="Tartar A."/>
        </authorList>
    </citation>
    <scope>NUCLEOTIDE SEQUENCE</scope>
    <source>
        <strain evidence="3">ARSEF 373</strain>
    </source>
</reference>
<reference evidence="3" key="2">
    <citation type="journal article" date="2023" name="Microbiol Resour">
        <title>Decontamination and Annotation of the Draft Genome Sequence of the Oomycete Lagenidium giganteum ARSEF 373.</title>
        <authorList>
            <person name="Morgan W.R."/>
            <person name="Tartar A."/>
        </authorList>
    </citation>
    <scope>NUCLEOTIDE SEQUENCE</scope>
    <source>
        <strain evidence="3">ARSEF 373</strain>
    </source>
</reference>
<evidence type="ECO:0000313" key="2">
    <source>
        <dbReference type="EMBL" id="DAZ93400.1"/>
    </source>
</evidence>
<dbReference type="EMBL" id="DAKRPA010000319">
    <property type="protein sequence ID" value="DAZ93400.1"/>
    <property type="molecule type" value="Genomic_DNA"/>
</dbReference>
<evidence type="ECO:0000313" key="4">
    <source>
        <dbReference type="Proteomes" id="UP001146120"/>
    </source>
</evidence>
<name>A0AAV2YKG4_9STRA</name>
<organism evidence="3 4">
    <name type="scientific">Lagenidium giganteum</name>
    <dbReference type="NCBI Taxonomy" id="4803"/>
    <lineage>
        <taxon>Eukaryota</taxon>
        <taxon>Sar</taxon>
        <taxon>Stramenopiles</taxon>
        <taxon>Oomycota</taxon>
        <taxon>Peronosporomycetes</taxon>
        <taxon>Pythiales</taxon>
        <taxon>Pythiaceae</taxon>
    </lineage>
</organism>
<comment type="caution">
    <text evidence="3">The sequence shown here is derived from an EMBL/GenBank/DDBJ whole genome shotgun (WGS) entry which is preliminary data.</text>
</comment>
<evidence type="ECO:0000259" key="1">
    <source>
        <dbReference type="Pfam" id="PF25597"/>
    </source>
</evidence>
<dbReference type="Pfam" id="PF25597">
    <property type="entry name" value="SH3_retrovirus"/>
    <property type="match status" value="1"/>
</dbReference>
<evidence type="ECO:0000313" key="3">
    <source>
        <dbReference type="EMBL" id="DAZ93574.1"/>
    </source>
</evidence>
<dbReference type="EMBL" id="DAKRPA010000306">
    <property type="protein sequence ID" value="DAZ93574.1"/>
    <property type="molecule type" value="Genomic_DNA"/>
</dbReference>
<dbReference type="InterPro" id="IPR057670">
    <property type="entry name" value="SH3_retrovirus"/>
</dbReference>
<protein>
    <recommendedName>
        <fullName evidence="1">Retroviral polymerase SH3-like domain-containing protein</fullName>
    </recommendedName>
</protein>
<dbReference type="AlphaFoldDB" id="A0AAV2YKG4"/>
<accession>A0AAV2YKG4</accession>
<gene>
    <name evidence="2" type="ORF">N0F65_009719</name>
    <name evidence="3" type="ORF">N0F65_009922</name>
</gene>
<sequence>MWAEALSTVTQIVNWTPSAGIGGITQHQKLMGRPRPLGHLRVFGGVAFAHIDKPHQKSKLHGRAVKCMFVGYPTDRSGYKLLRLDNMKVIYSRDVIFYE</sequence>